<keyword evidence="1 6" id="KW-0597">Phosphoprotein</keyword>
<evidence type="ECO:0000313" key="9">
    <source>
        <dbReference type="EMBL" id="EIT70967.1"/>
    </source>
</evidence>
<organism evidence="9 10">
    <name type="scientific">Hydrocarboniphaga effusa AP103</name>
    <dbReference type="NCBI Taxonomy" id="1172194"/>
    <lineage>
        <taxon>Bacteria</taxon>
        <taxon>Pseudomonadati</taxon>
        <taxon>Pseudomonadota</taxon>
        <taxon>Gammaproteobacteria</taxon>
        <taxon>Nevskiales</taxon>
        <taxon>Nevskiaceae</taxon>
        <taxon>Hydrocarboniphaga</taxon>
    </lineage>
</organism>
<keyword evidence="5" id="KW-0804">Transcription</keyword>
<dbReference type="SMART" id="SM00448">
    <property type="entry name" value="REC"/>
    <property type="match status" value="1"/>
</dbReference>
<dbReference type="FunFam" id="3.40.50.2300:FF:000018">
    <property type="entry name" value="DNA-binding transcriptional regulator NtrC"/>
    <property type="match status" value="1"/>
</dbReference>
<evidence type="ECO:0000259" key="7">
    <source>
        <dbReference type="PROSITE" id="PS50043"/>
    </source>
</evidence>
<keyword evidence="2" id="KW-0902">Two-component regulatory system</keyword>
<comment type="caution">
    <text evidence="9">The sequence shown here is derived from an EMBL/GenBank/DDBJ whole genome shotgun (WGS) entry which is preliminary data.</text>
</comment>
<evidence type="ECO:0000256" key="1">
    <source>
        <dbReference type="ARBA" id="ARBA00022553"/>
    </source>
</evidence>
<dbReference type="SUPFAM" id="SSF52172">
    <property type="entry name" value="CheY-like"/>
    <property type="match status" value="1"/>
</dbReference>
<reference evidence="9 10" key="1">
    <citation type="journal article" date="2012" name="J. Bacteriol.">
        <title>Genome Sequence of n-Alkane-Degrading Hydrocarboniphaga effusa Strain AP103T (ATCC BAA-332T).</title>
        <authorList>
            <person name="Chang H.K."/>
            <person name="Zylstra G.J."/>
            <person name="Chae J.C."/>
        </authorList>
    </citation>
    <scope>NUCLEOTIDE SEQUENCE [LARGE SCALE GENOMIC DNA]</scope>
    <source>
        <strain evidence="9 10">AP103</strain>
    </source>
</reference>
<evidence type="ECO:0000313" key="10">
    <source>
        <dbReference type="Proteomes" id="UP000003704"/>
    </source>
</evidence>
<dbReference type="GO" id="GO:0000160">
    <property type="term" value="P:phosphorelay signal transduction system"/>
    <property type="evidence" value="ECO:0007669"/>
    <property type="project" value="UniProtKB-KW"/>
</dbReference>
<dbReference type="Proteomes" id="UP000003704">
    <property type="component" value="Unassembled WGS sequence"/>
</dbReference>
<dbReference type="PRINTS" id="PR00038">
    <property type="entry name" value="HTHLUXR"/>
</dbReference>
<keyword evidence="10" id="KW-1185">Reference proteome</keyword>
<dbReference type="GO" id="GO:0006355">
    <property type="term" value="P:regulation of DNA-templated transcription"/>
    <property type="evidence" value="ECO:0007669"/>
    <property type="project" value="InterPro"/>
</dbReference>
<name>I7ZGY3_9GAMM</name>
<gene>
    <name evidence="9" type="ORF">WQQ_11040</name>
</gene>
<evidence type="ECO:0000259" key="8">
    <source>
        <dbReference type="PROSITE" id="PS50110"/>
    </source>
</evidence>
<feature type="modified residue" description="4-aspartylphosphate" evidence="6">
    <location>
        <position position="68"/>
    </location>
</feature>
<dbReference type="PANTHER" id="PTHR44688">
    <property type="entry name" value="DNA-BINDING TRANSCRIPTIONAL ACTIVATOR DEVR_DOSR"/>
    <property type="match status" value="1"/>
</dbReference>
<keyword evidence="3" id="KW-0805">Transcription regulation</keyword>
<dbReference type="Pfam" id="PF00196">
    <property type="entry name" value="GerE"/>
    <property type="match status" value="1"/>
</dbReference>
<dbReference type="PANTHER" id="PTHR44688:SF16">
    <property type="entry name" value="DNA-BINDING TRANSCRIPTIONAL ACTIVATOR DEVR_DOSR"/>
    <property type="match status" value="1"/>
</dbReference>
<evidence type="ECO:0000256" key="6">
    <source>
        <dbReference type="PROSITE-ProRule" id="PRU00169"/>
    </source>
</evidence>
<dbReference type="STRING" id="1172194.WQQ_11040"/>
<dbReference type="PROSITE" id="PS50043">
    <property type="entry name" value="HTH_LUXR_2"/>
    <property type="match status" value="1"/>
</dbReference>
<dbReference type="Pfam" id="PF00072">
    <property type="entry name" value="Response_reg"/>
    <property type="match status" value="1"/>
</dbReference>
<proteinExistence type="predicted"/>
<evidence type="ECO:0000256" key="4">
    <source>
        <dbReference type="ARBA" id="ARBA00023125"/>
    </source>
</evidence>
<dbReference type="CDD" id="cd17537">
    <property type="entry name" value="REC_FixJ"/>
    <property type="match status" value="1"/>
</dbReference>
<protein>
    <submittedName>
        <fullName evidence="9">Two component LuxR family transcriptional regulator</fullName>
    </submittedName>
</protein>
<dbReference type="SMART" id="SM00421">
    <property type="entry name" value="HTH_LUXR"/>
    <property type="match status" value="1"/>
</dbReference>
<sequence length="216" mass="24223">MADAEPLSRYPPLMPTSGTVYIVDDDEAVRSALRMLMASCGLRAQVFASPKELLEAVQPGWIGCLLLDVRMPGMSGLDLHEQLIARGIELPVILLTGHGDVPMAVRAMKRGAFDFVQKPFNDQILLDRINEALTLDADNRGQRRQLALLRERHERLSAREREVLEHLVQGRLNKVIAAELGISERTVELHRARVMEKMEAASLAQLVESVLEMRRN</sequence>
<feature type="domain" description="Response regulatory" evidence="8">
    <location>
        <begin position="19"/>
        <end position="133"/>
    </location>
</feature>
<dbReference type="InterPro" id="IPR001789">
    <property type="entry name" value="Sig_transdc_resp-reg_receiver"/>
</dbReference>
<dbReference type="EMBL" id="AKGD01000001">
    <property type="protein sequence ID" value="EIT70967.1"/>
    <property type="molecule type" value="Genomic_DNA"/>
</dbReference>
<dbReference type="InterPro" id="IPR000792">
    <property type="entry name" value="Tscrpt_reg_LuxR_C"/>
</dbReference>
<dbReference type="InterPro" id="IPR036388">
    <property type="entry name" value="WH-like_DNA-bd_sf"/>
</dbReference>
<evidence type="ECO:0000256" key="2">
    <source>
        <dbReference type="ARBA" id="ARBA00023012"/>
    </source>
</evidence>
<dbReference type="Gene3D" id="3.40.50.2300">
    <property type="match status" value="1"/>
</dbReference>
<dbReference type="PROSITE" id="PS50110">
    <property type="entry name" value="RESPONSE_REGULATORY"/>
    <property type="match status" value="1"/>
</dbReference>
<dbReference type="InterPro" id="IPR016032">
    <property type="entry name" value="Sig_transdc_resp-reg_C-effctor"/>
</dbReference>
<accession>I7ZGY3</accession>
<keyword evidence="4" id="KW-0238">DNA-binding</keyword>
<evidence type="ECO:0000256" key="3">
    <source>
        <dbReference type="ARBA" id="ARBA00023015"/>
    </source>
</evidence>
<dbReference type="InterPro" id="IPR011006">
    <property type="entry name" value="CheY-like_superfamily"/>
</dbReference>
<feature type="domain" description="HTH luxR-type" evidence="7">
    <location>
        <begin position="149"/>
        <end position="214"/>
    </location>
</feature>
<dbReference type="PROSITE" id="PS00622">
    <property type="entry name" value="HTH_LUXR_1"/>
    <property type="match status" value="1"/>
</dbReference>
<dbReference type="AlphaFoldDB" id="I7ZGY3"/>
<dbReference type="SUPFAM" id="SSF46894">
    <property type="entry name" value="C-terminal effector domain of the bipartite response regulators"/>
    <property type="match status" value="1"/>
</dbReference>
<dbReference type="Gene3D" id="1.10.10.10">
    <property type="entry name" value="Winged helix-like DNA-binding domain superfamily/Winged helix DNA-binding domain"/>
    <property type="match status" value="1"/>
</dbReference>
<evidence type="ECO:0000256" key="5">
    <source>
        <dbReference type="ARBA" id="ARBA00023163"/>
    </source>
</evidence>
<dbReference type="GO" id="GO:0003677">
    <property type="term" value="F:DNA binding"/>
    <property type="evidence" value="ECO:0007669"/>
    <property type="project" value="UniProtKB-KW"/>
</dbReference>
<dbReference type="CDD" id="cd06170">
    <property type="entry name" value="LuxR_C_like"/>
    <property type="match status" value="1"/>
</dbReference>